<reference evidence="3" key="1">
    <citation type="journal article" date="2019" name="Int. J. Syst. Evol. Microbiol.">
        <title>The Global Catalogue of Microorganisms (GCM) 10K type strain sequencing project: providing services to taxonomists for standard genome sequencing and annotation.</title>
        <authorList>
            <consortium name="The Broad Institute Genomics Platform"/>
            <consortium name="The Broad Institute Genome Sequencing Center for Infectious Disease"/>
            <person name="Wu L."/>
            <person name="Ma J."/>
        </authorList>
    </citation>
    <scope>NUCLEOTIDE SEQUENCE [LARGE SCALE GENOMIC DNA]</scope>
    <source>
        <strain evidence="3">CGMCC 1.16326</strain>
    </source>
</reference>
<dbReference type="InterPro" id="IPR011050">
    <property type="entry name" value="Pectin_lyase_fold/virulence"/>
</dbReference>
<evidence type="ECO:0000313" key="2">
    <source>
        <dbReference type="EMBL" id="MFC5395994.1"/>
    </source>
</evidence>
<comment type="caution">
    <text evidence="2">The sequence shown here is derived from an EMBL/GenBank/DDBJ whole genome shotgun (WGS) entry which is preliminary data.</text>
</comment>
<dbReference type="NCBIfam" id="TIGR01414">
    <property type="entry name" value="autotrans_barl"/>
    <property type="match status" value="1"/>
</dbReference>
<dbReference type="Gene3D" id="2.40.128.130">
    <property type="entry name" value="Autotransporter beta-domain"/>
    <property type="match status" value="1"/>
</dbReference>
<organism evidence="2 3">
    <name type="scientific">Bosea vestrisii</name>
    <dbReference type="NCBI Taxonomy" id="151416"/>
    <lineage>
        <taxon>Bacteria</taxon>
        <taxon>Pseudomonadati</taxon>
        <taxon>Pseudomonadota</taxon>
        <taxon>Alphaproteobacteria</taxon>
        <taxon>Hyphomicrobiales</taxon>
        <taxon>Boseaceae</taxon>
        <taxon>Bosea</taxon>
    </lineage>
</organism>
<dbReference type="SUPFAM" id="SSF51126">
    <property type="entry name" value="Pectin lyase-like"/>
    <property type="match status" value="1"/>
</dbReference>
<dbReference type="Proteomes" id="UP001596104">
    <property type="component" value="Unassembled WGS sequence"/>
</dbReference>
<name>A0ABW0HJ35_9HYPH</name>
<sequence>MLDVWTGGRLGGAGTVGSTVVSGTIAPGNSIGTLNVAGNITFNPGSTYEVDIDAAGASDRIVATGTATINGGSVKVLAGAGNYAQQTQYTILTAAGGRSGTFAGVTSNLAFLDPALGYDANNVYLTMTRNGTSFTNVGLTWNQVSAGGGVESLGPGNPVHNAALSLSADQARNAFDQLSGEIHASARTALIEDSRFLRNAVNDRLRAVSGSTAAGDAVVASEKGRPPRRPRPGASRSEVRASAPGAARIATAMRPSWSARLAAFSSVPTPPCPATGTSARSPATAAPMST</sequence>
<evidence type="ECO:0000313" key="3">
    <source>
        <dbReference type="Proteomes" id="UP001596104"/>
    </source>
</evidence>
<dbReference type="InterPro" id="IPR036709">
    <property type="entry name" value="Autotransporte_beta_dom_sf"/>
</dbReference>
<proteinExistence type="predicted"/>
<feature type="region of interest" description="Disordered" evidence="1">
    <location>
        <begin position="264"/>
        <end position="290"/>
    </location>
</feature>
<dbReference type="InterPro" id="IPR006315">
    <property type="entry name" value="OM_autotransptr_brl_dom"/>
</dbReference>
<gene>
    <name evidence="2" type="ORF">ACFPPC_25480</name>
</gene>
<feature type="compositionally biased region" description="Polar residues" evidence="1">
    <location>
        <begin position="275"/>
        <end position="290"/>
    </location>
</feature>
<accession>A0ABW0HJ35</accession>
<feature type="region of interest" description="Disordered" evidence="1">
    <location>
        <begin position="211"/>
        <end position="246"/>
    </location>
</feature>
<evidence type="ECO:0000256" key="1">
    <source>
        <dbReference type="SAM" id="MobiDB-lite"/>
    </source>
</evidence>
<keyword evidence="3" id="KW-1185">Reference proteome</keyword>
<dbReference type="RefSeq" id="WP_377012236.1">
    <property type="nucleotide sequence ID" value="NZ_JBHSLV010000057.1"/>
</dbReference>
<dbReference type="EMBL" id="JBHSLV010000057">
    <property type="protein sequence ID" value="MFC5395994.1"/>
    <property type="molecule type" value="Genomic_DNA"/>
</dbReference>
<protein>
    <submittedName>
        <fullName evidence="2">Autotransporter outer membrane beta-barrel domain-containing protein</fullName>
    </submittedName>
</protein>